<feature type="region of interest" description="Disordered" evidence="7">
    <location>
        <begin position="1"/>
        <end position="20"/>
    </location>
</feature>
<evidence type="ECO:0000313" key="9">
    <source>
        <dbReference type="EMBL" id="MCF8587480.1"/>
    </source>
</evidence>
<keyword evidence="6 8" id="KW-0472">Membrane</keyword>
<evidence type="ECO:0000256" key="7">
    <source>
        <dbReference type="SAM" id="MobiDB-lite"/>
    </source>
</evidence>
<evidence type="ECO:0000256" key="4">
    <source>
        <dbReference type="ARBA" id="ARBA00022692"/>
    </source>
</evidence>
<evidence type="ECO:0000313" key="10">
    <source>
        <dbReference type="Proteomes" id="UP001200110"/>
    </source>
</evidence>
<evidence type="ECO:0000256" key="2">
    <source>
        <dbReference type="ARBA" id="ARBA00007531"/>
    </source>
</evidence>
<comment type="subcellular location">
    <subcellularLocation>
        <location evidence="1">Cell membrane</location>
    </subcellularLocation>
</comment>
<dbReference type="Proteomes" id="UP001200110">
    <property type="component" value="Unassembled WGS sequence"/>
</dbReference>
<dbReference type="InterPro" id="IPR038468">
    <property type="entry name" value="MmpS_C"/>
</dbReference>
<keyword evidence="3" id="KW-1003">Cell membrane</keyword>
<protein>
    <submittedName>
        <fullName evidence="9">MmpS family protein</fullName>
    </submittedName>
</protein>
<keyword evidence="4 8" id="KW-0812">Transmembrane</keyword>
<evidence type="ECO:0000256" key="1">
    <source>
        <dbReference type="ARBA" id="ARBA00004236"/>
    </source>
</evidence>
<organism evidence="9 10">
    <name type="scientific">Gordonia liuliyuniae</name>
    <dbReference type="NCBI Taxonomy" id="2911517"/>
    <lineage>
        <taxon>Bacteria</taxon>
        <taxon>Bacillati</taxon>
        <taxon>Actinomycetota</taxon>
        <taxon>Actinomycetes</taxon>
        <taxon>Mycobacteriales</taxon>
        <taxon>Gordoniaceae</taxon>
        <taxon>Gordonia</taxon>
    </lineage>
</organism>
<comment type="similarity">
    <text evidence="2">Belongs to the MmpS family.</text>
</comment>
<evidence type="ECO:0000256" key="3">
    <source>
        <dbReference type="ARBA" id="ARBA00022475"/>
    </source>
</evidence>
<gene>
    <name evidence="9" type="ORF">L5G33_03235</name>
</gene>
<keyword evidence="5 8" id="KW-1133">Transmembrane helix</keyword>
<accession>A0ABS9IPJ4</accession>
<proteinExistence type="inferred from homology"/>
<dbReference type="EMBL" id="JAKKOR010000002">
    <property type="protein sequence ID" value="MCF8587480.1"/>
    <property type="molecule type" value="Genomic_DNA"/>
</dbReference>
<comment type="caution">
    <text evidence="9">The sequence shown here is derived from an EMBL/GenBank/DDBJ whole genome shotgun (WGS) entry which is preliminary data.</text>
</comment>
<sequence length="157" mass="16630">MSTPPPPAGGTPNPYQQPYPYQPPKKRKIWPWIVGGIILLFVAVIGGCFAIVGSAVDSVDKESKREVTVVYRVTGTGSTSITWTDKDFNMAQDTNASLPWEKTVVVTGFAKHASLSVTNDESDGATSKCEIVVDGQVKYTQTANGPFATASCSGSVG</sequence>
<reference evidence="9 10" key="1">
    <citation type="submission" date="2022-01" db="EMBL/GenBank/DDBJ databases">
        <authorList>
            <person name="Huang Y."/>
        </authorList>
    </citation>
    <scope>NUCLEOTIDE SEQUENCE [LARGE SCALE GENOMIC DNA]</scope>
    <source>
        <strain evidence="9 10">HY366</strain>
    </source>
</reference>
<evidence type="ECO:0000256" key="8">
    <source>
        <dbReference type="SAM" id="Phobius"/>
    </source>
</evidence>
<keyword evidence="10" id="KW-1185">Reference proteome</keyword>
<dbReference type="InterPro" id="IPR008693">
    <property type="entry name" value="MmpS"/>
</dbReference>
<dbReference type="Pfam" id="PF05423">
    <property type="entry name" value="Mycobact_memb"/>
    <property type="match status" value="1"/>
</dbReference>
<evidence type="ECO:0000256" key="5">
    <source>
        <dbReference type="ARBA" id="ARBA00022989"/>
    </source>
</evidence>
<name>A0ABS9IPJ4_9ACTN</name>
<dbReference type="Gene3D" id="2.60.40.2880">
    <property type="entry name" value="MmpS1-5, C-terminal soluble domain"/>
    <property type="match status" value="1"/>
</dbReference>
<evidence type="ECO:0000256" key="6">
    <source>
        <dbReference type="ARBA" id="ARBA00023136"/>
    </source>
</evidence>
<dbReference type="RefSeq" id="WP_236996716.1">
    <property type="nucleotide sequence ID" value="NZ_JAKKOR010000002.1"/>
</dbReference>
<feature type="transmembrane region" description="Helical" evidence="8">
    <location>
        <begin position="29"/>
        <end position="56"/>
    </location>
</feature>